<dbReference type="Gene3D" id="3.30.920.30">
    <property type="entry name" value="Hypothetical protein"/>
    <property type="match status" value="1"/>
</dbReference>
<keyword evidence="7" id="KW-0346">Stress response</keyword>
<dbReference type="EMBL" id="CP020946">
    <property type="protein sequence ID" value="ASD65578.1"/>
    <property type="molecule type" value="Genomic_DNA"/>
</dbReference>
<reference evidence="8 9" key="1">
    <citation type="submission" date="2017-04" db="EMBL/GenBank/DDBJ databases">
        <title>Whole genome sequence of Bdellovibrio bacteriovorus strain SSB218315.</title>
        <authorList>
            <person name="Oyedara O."/>
            <person name="Rodriguez-Perez M.A."/>
        </authorList>
    </citation>
    <scope>NUCLEOTIDE SEQUENCE [LARGE SCALE GENOMIC DNA]</scope>
    <source>
        <strain evidence="8 9">SSB218315</strain>
    </source>
</reference>
<name>A0A1Z3NDP8_BDEBC</name>
<evidence type="ECO:0000313" key="9">
    <source>
        <dbReference type="Proteomes" id="UP000197003"/>
    </source>
</evidence>
<proteinExistence type="inferred from homology"/>
<evidence type="ECO:0000313" key="8">
    <source>
        <dbReference type="EMBL" id="ASD65578.1"/>
    </source>
</evidence>
<evidence type="ECO:0000256" key="7">
    <source>
        <dbReference type="ARBA" id="ARBA00023016"/>
    </source>
</evidence>
<sequence>MLKLFEKDGWTVLRQRGSHVVVGKGSERETIPMHKELKRGLEQKLLKRVAK</sequence>
<dbReference type="AlphaFoldDB" id="A0A1Z3NDP8"/>
<evidence type="ECO:0000256" key="1">
    <source>
        <dbReference type="ARBA" id="ARBA00006620"/>
    </source>
</evidence>
<evidence type="ECO:0000256" key="2">
    <source>
        <dbReference type="ARBA" id="ARBA00022649"/>
    </source>
</evidence>
<protein>
    <submittedName>
        <fullName evidence="8">Addiction module toxin, HicA family</fullName>
    </submittedName>
</protein>
<dbReference type="OrthoDB" id="9811409at2"/>
<keyword evidence="5" id="KW-0378">Hydrolase</keyword>
<evidence type="ECO:0000256" key="3">
    <source>
        <dbReference type="ARBA" id="ARBA00022722"/>
    </source>
</evidence>
<keyword evidence="3" id="KW-0540">Nuclease</keyword>
<comment type="similarity">
    <text evidence="1">Belongs to the HicA mRNA interferase family.</text>
</comment>
<accession>A0A1Z3NDP8</accession>
<dbReference type="GO" id="GO:0004519">
    <property type="term" value="F:endonuclease activity"/>
    <property type="evidence" value="ECO:0007669"/>
    <property type="project" value="UniProtKB-KW"/>
</dbReference>
<evidence type="ECO:0000256" key="5">
    <source>
        <dbReference type="ARBA" id="ARBA00022801"/>
    </source>
</evidence>
<organism evidence="8 9">
    <name type="scientific">Bdellovibrio bacteriovorus</name>
    <dbReference type="NCBI Taxonomy" id="959"/>
    <lineage>
        <taxon>Bacteria</taxon>
        <taxon>Pseudomonadati</taxon>
        <taxon>Bdellovibrionota</taxon>
        <taxon>Bdellovibrionia</taxon>
        <taxon>Bdellovibrionales</taxon>
        <taxon>Pseudobdellovibrionaceae</taxon>
        <taxon>Bdellovibrio</taxon>
    </lineage>
</organism>
<keyword evidence="2" id="KW-1277">Toxin-antitoxin system</keyword>
<dbReference type="GO" id="GO:0016787">
    <property type="term" value="F:hydrolase activity"/>
    <property type="evidence" value="ECO:0007669"/>
    <property type="project" value="UniProtKB-KW"/>
</dbReference>
<evidence type="ECO:0000256" key="4">
    <source>
        <dbReference type="ARBA" id="ARBA00022759"/>
    </source>
</evidence>
<gene>
    <name evidence="8" type="ORF">B9G79_17110</name>
</gene>
<dbReference type="Pfam" id="PF07927">
    <property type="entry name" value="HicA_toxin"/>
    <property type="match status" value="1"/>
</dbReference>
<evidence type="ECO:0000256" key="6">
    <source>
        <dbReference type="ARBA" id="ARBA00022884"/>
    </source>
</evidence>
<dbReference type="SUPFAM" id="SSF54786">
    <property type="entry name" value="YcfA/nrd intein domain"/>
    <property type="match status" value="1"/>
</dbReference>
<dbReference type="GO" id="GO:0003729">
    <property type="term" value="F:mRNA binding"/>
    <property type="evidence" value="ECO:0007669"/>
    <property type="project" value="InterPro"/>
</dbReference>
<keyword evidence="4" id="KW-0255">Endonuclease</keyword>
<dbReference type="RefSeq" id="WP_088566945.1">
    <property type="nucleotide sequence ID" value="NZ_CP168973.1"/>
</dbReference>
<dbReference type="InterPro" id="IPR012933">
    <property type="entry name" value="HicA_mRNA_interferase"/>
</dbReference>
<keyword evidence="6" id="KW-0694">RNA-binding</keyword>
<dbReference type="Proteomes" id="UP000197003">
    <property type="component" value="Chromosome"/>
</dbReference>
<dbReference type="InterPro" id="IPR038570">
    <property type="entry name" value="HicA_sf"/>
</dbReference>